<organism evidence="2 3">
    <name type="scientific">Klebsormidium nitens</name>
    <name type="common">Green alga</name>
    <name type="synonym">Ulothrix nitens</name>
    <dbReference type="NCBI Taxonomy" id="105231"/>
    <lineage>
        <taxon>Eukaryota</taxon>
        <taxon>Viridiplantae</taxon>
        <taxon>Streptophyta</taxon>
        <taxon>Klebsormidiophyceae</taxon>
        <taxon>Klebsormidiales</taxon>
        <taxon>Klebsormidiaceae</taxon>
        <taxon>Klebsormidium</taxon>
    </lineage>
</organism>
<evidence type="ECO:0000256" key="1">
    <source>
        <dbReference type="SAM" id="MobiDB-lite"/>
    </source>
</evidence>
<feature type="compositionally biased region" description="Polar residues" evidence="1">
    <location>
        <begin position="89"/>
        <end position="103"/>
    </location>
</feature>
<evidence type="ECO:0000313" key="3">
    <source>
        <dbReference type="Proteomes" id="UP000054558"/>
    </source>
</evidence>
<dbReference type="GO" id="GO:0003824">
    <property type="term" value="F:catalytic activity"/>
    <property type="evidence" value="ECO:0007669"/>
    <property type="project" value="InterPro"/>
</dbReference>
<evidence type="ECO:0000313" key="2">
    <source>
        <dbReference type="EMBL" id="GAQ90470.1"/>
    </source>
</evidence>
<protein>
    <submittedName>
        <fullName evidence="2">Uncharacterized protein</fullName>
    </submittedName>
</protein>
<feature type="compositionally biased region" description="Basic residues" evidence="1">
    <location>
        <begin position="115"/>
        <end position="124"/>
    </location>
</feature>
<dbReference type="Proteomes" id="UP000054558">
    <property type="component" value="Unassembled WGS sequence"/>
</dbReference>
<reference evidence="2 3" key="1">
    <citation type="journal article" date="2014" name="Nat. Commun.">
        <title>Klebsormidium flaccidum genome reveals primary factors for plant terrestrial adaptation.</title>
        <authorList>
            <person name="Hori K."/>
            <person name="Maruyama F."/>
            <person name="Fujisawa T."/>
            <person name="Togashi T."/>
            <person name="Yamamoto N."/>
            <person name="Seo M."/>
            <person name="Sato S."/>
            <person name="Yamada T."/>
            <person name="Mori H."/>
            <person name="Tajima N."/>
            <person name="Moriyama T."/>
            <person name="Ikeuchi M."/>
            <person name="Watanabe M."/>
            <person name="Wada H."/>
            <person name="Kobayashi K."/>
            <person name="Saito M."/>
            <person name="Masuda T."/>
            <person name="Sasaki-Sekimoto Y."/>
            <person name="Mashiguchi K."/>
            <person name="Awai K."/>
            <person name="Shimojima M."/>
            <person name="Masuda S."/>
            <person name="Iwai M."/>
            <person name="Nobusawa T."/>
            <person name="Narise T."/>
            <person name="Kondo S."/>
            <person name="Saito H."/>
            <person name="Sato R."/>
            <person name="Murakawa M."/>
            <person name="Ihara Y."/>
            <person name="Oshima-Yamada Y."/>
            <person name="Ohtaka K."/>
            <person name="Satoh M."/>
            <person name="Sonobe K."/>
            <person name="Ishii M."/>
            <person name="Ohtani R."/>
            <person name="Kanamori-Sato M."/>
            <person name="Honoki R."/>
            <person name="Miyazaki D."/>
            <person name="Mochizuki H."/>
            <person name="Umetsu J."/>
            <person name="Higashi K."/>
            <person name="Shibata D."/>
            <person name="Kamiya Y."/>
            <person name="Sato N."/>
            <person name="Nakamura Y."/>
            <person name="Tabata S."/>
            <person name="Ida S."/>
            <person name="Kurokawa K."/>
            <person name="Ohta H."/>
        </authorList>
    </citation>
    <scope>NUCLEOTIDE SEQUENCE [LARGE SCALE GENOMIC DNA]</scope>
    <source>
        <strain evidence="2 3">NIES-2285</strain>
    </source>
</reference>
<dbReference type="GO" id="GO:0006281">
    <property type="term" value="P:DNA repair"/>
    <property type="evidence" value="ECO:0007669"/>
    <property type="project" value="InterPro"/>
</dbReference>
<proteinExistence type="predicted"/>
<feature type="region of interest" description="Disordered" evidence="1">
    <location>
        <begin position="45"/>
        <end position="131"/>
    </location>
</feature>
<gene>
    <name evidence="2" type="ORF">KFL_006430070</name>
</gene>
<dbReference type="SUPFAM" id="SSF48150">
    <property type="entry name" value="DNA-glycosylase"/>
    <property type="match status" value="1"/>
</dbReference>
<dbReference type="OrthoDB" id="1938673at2759"/>
<dbReference type="AlphaFoldDB" id="A0A1Y1IHW4"/>
<accession>A0A1Y1IHW4</accession>
<feature type="region of interest" description="Disordered" evidence="1">
    <location>
        <begin position="379"/>
        <end position="401"/>
    </location>
</feature>
<dbReference type="EMBL" id="DF237592">
    <property type="protein sequence ID" value="GAQ90470.1"/>
    <property type="molecule type" value="Genomic_DNA"/>
</dbReference>
<name>A0A1Y1IHW4_KLENI</name>
<dbReference type="InterPro" id="IPR011257">
    <property type="entry name" value="DNA_glycosylase"/>
</dbReference>
<sequence length="401" mass="44007">MEERAGFHGYLKRTWETAQAAFGRAWEYTPKGFGYAPLVEEAVKQEVEQQEAEQSKPPPAKKRRLMDTNAPDTPSADARPIGFKAPAQSDVTPGDTNVSTFTEDTSELRSPESRRRTKPRRLTKRPASQKEAITTARELVRNLGGTFVEQLGIDLAEGSPEAIDKWFLWALLFNHRISANIVFKTHQVLADAGLVRPQDASDFGQEQLAELLQQGGYTHYMQQTAARLKRVAEQLEEGPHQTVADLKAIADPRALEREVEKLHGAGRSTAILFLRELRGIWPGAQPEFDDRVIRAAAHLGLLDFVDEATKKKTNLSEPGGEQAAQLLGSPHPLEELAEKAGVGIRDLEAALVRVSLVHSHQYKTCGGASMCEGLEGKEGGNIVVGSPSKKKGLKGGDKNVR</sequence>
<keyword evidence="3" id="KW-1185">Reference proteome</keyword>